<organism evidence="2 3">
    <name type="scientific">Humisphaera borealis</name>
    <dbReference type="NCBI Taxonomy" id="2807512"/>
    <lineage>
        <taxon>Bacteria</taxon>
        <taxon>Pseudomonadati</taxon>
        <taxon>Planctomycetota</taxon>
        <taxon>Phycisphaerae</taxon>
        <taxon>Tepidisphaerales</taxon>
        <taxon>Tepidisphaeraceae</taxon>
        <taxon>Humisphaera</taxon>
    </lineage>
</organism>
<evidence type="ECO:0000313" key="2">
    <source>
        <dbReference type="EMBL" id="QOV91399.1"/>
    </source>
</evidence>
<feature type="domain" description="UDP-N-acetylglucosamine 2-epimerase" evidence="1">
    <location>
        <begin position="28"/>
        <end position="375"/>
    </location>
</feature>
<name>A0A7M2X150_9BACT</name>
<dbReference type="KEGG" id="hbs:IPV69_08610"/>
<keyword evidence="2" id="KW-0326">Glycosidase</keyword>
<dbReference type="SUPFAM" id="SSF53756">
    <property type="entry name" value="UDP-Glycosyltransferase/glycogen phosphorylase"/>
    <property type="match status" value="1"/>
</dbReference>
<protein>
    <submittedName>
        <fullName evidence="2">UDP-N-acetylglucosamine 2-epimerase (Hydrolyzing)</fullName>
        <ecNumber evidence="2">3.2.1.183</ecNumber>
    </submittedName>
</protein>
<dbReference type="NCBIfam" id="TIGR03568">
    <property type="entry name" value="NeuC_NnaA"/>
    <property type="match status" value="1"/>
</dbReference>
<dbReference type="PANTHER" id="PTHR43174:SF3">
    <property type="entry name" value="UDP-N-ACETYLGLUCOSAMINE 2-EPIMERASE"/>
    <property type="match status" value="1"/>
</dbReference>
<dbReference type="PANTHER" id="PTHR43174">
    <property type="entry name" value="UDP-N-ACETYLGLUCOSAMINE 2-EPIMERASE"/>
    <property type="match status" value="1"/>
</dbReference>
<proteinExistence type="predicted"/>
<keyword evidence="2" id="KW-0378">Hydrolase</keyword>
<gene>
    <name evidence="2" type="primary">neuC</name>
    <name evidence="2" type="ORF">IPV69_08610</name>
</gene>
<evidence type="ECO:0000259" key="1">
    <source>
        <dbReference type="Pfam" id="PF02350"/>
    </source>
</evidence>
<evidence type="ECO:0000313" key="3">
    <source>
        <dbReference type="Proteomes" id="UP000593765"/>
    </source>
</evidence>
<dbReference type="EMBL" id="CP063458">
    <property type="protein sequence ID" value="QOV91399.1"/>
    <property type="molecule type" value="Genomic_DNA"/>
</dbReference>
<dbReference type="Proteomes" id="UP000593765">
    <property type="component" value="Chromosome"/>
</dbReference>
<dbReference type="InterPro" id="IPR003331">
    <property type="entry name" value="UDP_GlcNAc_Epimerase_2_dom"/>
</dbReference>
<dbReference type="AlphaFoldDB" id="A0A7M2X150"/>
<keyword evidence="3" id="KW-1185">Reference proteome</keyword>
<dbReference type="InterPro" id="IPR020004">
    <property type="entry name" value="UDP-GlcNAc_Epase"/>
</dbReference>
<dbReference type="EC" id="3.2.1.183" evidence="2"/>
<dbReference type="RefSeq" id="WP_206294660.1">
    <property type="nucleotide sequence ID" value="NZ_CP063458.1"/>
</dbReference>
<dbReference type="Gene3D" id="3.40.50.2000">
    <property type="entry name" value="Glycogen Phosphorylase B"/>
    <property type="match status" value="2"/>
</dbReference>
<dbReference type="GO" id="GO:0004553">
    <property type="term" value="F:hydrolase activity, hydrolyzing O-glycosyl compounds"/>
    <property type="evidence" value="ECO:0007669"/>
    <property type="project" value="InterPro"/>
</dbReference>
<dbReference type="GO" id="GO:0006047">
    <property type="term" value="P:UDP-N-acetylglucosamine metabolic process"/>
    <property type="evidence" value="ECO:0007669"/>
    <property type="project" value="InterPro"/>
</dbReference>
<reference evidence="2 3" key="1">
    <citation type="submission" date="2020-10" db="EMBL/GenBank/DDBJ databases">
        <title>Wide distribution of Phycisphaera-like planctomycetes from WD2101 soil group in peatlands and genome analysis of the first cultivated representative.</title>
        <authorList>
            <person name="Dedysh S.N."/>
            <person name="Beletsky A.V."/>
            <person name="Ivanova A."/>
            <person name="Kulichevskaya I.S."/>
            <person name="Suzina N.E."/>
            <person name="Philippov D.A."/>
            <person name="Rakitin A.L."/>
            <person name="Mardanov A.V."/>
            <person name="Ravin N.V."/>
        </authorList>
    </citation>
    <scope>NUCLEOTIDE SEQUENCE [LARGE SCALE GENOMIC DNA]</scope>
    <source>
        <strain evidence="2 3">M1803</strain>
    </source>
</reference>
<dbReference type="Pfam" id="PF02350">
    <property type="entry name" value="Epimerase_2"/>
    <property type="match status" value="1"/>
</dbReference>
<sequence length="391" mass="41690">MAKLLRRNVCFVTGTRAEYGLMARTLEAIETHPSLKLQVIATGMHLDRSRGSTVDQIRYPKEGVSAIVPWPPVKDAAGTAVATGQAMARLAEQYKRLRTDVALVVGDRVEAFAAAGAANVSGLCVAHVHGGDRALGLVDDSLRHAVTKLSHLHFPATAESARRLIRLGEDPWRVHRVGSPGLDGITRDAAAKTDVAAVSGTSGPFLLVSLHPASDDPTVEAVRANTVLRAVQGSAFASAVVVYPNNDPGSAGIVKHYRRVARSHPVGGSSNGPSIRFHPNLSRALWLGLVRDAVALVGNSSSGIIEAASFGTPVVDIGPRQQGRERGKNVAHCGYETGEILALLRTIWHRGNPIRFPRRNIYGDGKAANKIAARLADATLDDRLIRKLIAY</sequence>
<accession>A0A7M2X150</accession>
<dbReference type="InterPro" id="IPR029767">
    <property type="entry name" value="WecB-like"/>
</dbReference>